<evidence type="ECO:0000256" key="1">
    <source>
        <dbReference type="SAM" id="MobiDB-lite"/>
    </source>
</evidence>
<feature type="domain" description="Urease accessory protein UreH-like transmembrane" evidence="3">
    <location>
        <begin position="8"/>
        <end position="217"/>
    </location>
</feature>
<sequence>MTAILVAVLSASLLGSLHCAGMCGPFCGVAVRGGRSRGEAMALHAAYHGGRLTTYVLVGAAAGAAGAMLDLASRLAGLQPIALALAGGVMVLFGLSELARQRRWTGRFARFGHWRLPAAWTRLMQRGQRFAARQSALPRALTIGLLTTLLPCGWLYAFVVTAAGSGSAASGAAVMAAFWVGTLPVMLSLGVGVQRLTGVLGDRLPMATAVALIGVGLFTLSGRLSLSAESLAQQVVSEADARPDATPDPTTLPPCCRPPAGATP</sequence>
<name>A0A5C6ABZ7_9BACT</name>
<comment type="caution">
    <text evidence="4">The sequence shown here is derived from an EMBL/GenBank/DDBJ whole genome shotgun (WGS) entry which is preliminary data.</text>
</comment>
<feature type="transmembrane region" description="Helical" evidence="2">
    <location>
        <begin position="77"/>
        <end position="95"/>
    </location>
</feature>
<dbReference type="PANTHER" id="PTHR42208:SF1">
    <property type="entry name" value="HEAVY METAL TRANSPORTER"/>
    <property type="match status" value="1"/>
</dbReference>
<feature type="transmembrane region" description="Helical" evidence="2">
    <location>
        <begin position="204"/>
        <end position="226"/>
    </location>
</feature>
<keyword evidence="2" id="KW-0812">Transmembrane</keyword>
<dbReference type="PANTHER" id="PTHR42208">
    <property type="entry name" value="HEAVY METAL TRANSPORTER-RELATED"/>
    <property type="match status" value="1"/>
</dbReference>
<feature type="transmembrane region" description="Helical" evidence="2">
    <location>
        <begin position="171"/>
        <end position="192"/>
    </location>
</feature>
<organism evidence="4 5">
    <name type="scientific">Botrimarina colliarenosi</name>
    <dbReference type="NCBI Taxonomy" id="2528001"/>
    <lineage>
        <taxon>Bacteria</taxon>
        <taxon>Pseudomonadati</taxon>
        <taxon>Planctomycetota</taxon>
        <taxon>Planctomycetia</taxon>
        <taxon>Pirellulales</taxon>
        <taxon>Lacipirellulaceae</taxon>
        <taxon>Botrimarina</taxon>
    </lineage>
</organism>
<keyword evidence="2" id="KW-1133">Transmembrane helix</keyword>
<evidence type="ECO:0000313" key="4">
    <source>
        <dbReference type="EMBL" id="TWT97562.1"/>
    </source>
</evidence>
<gene>
    <name evidence="4" type="ORF">Pla108_17140</name>
</gene>
<evidence type="ECO:0000256" key="2">
    <source>
        <dbReference type="SAM" id="Phobius"/>
    </source>
</evidence>
<evidence type="ECO:0000313" key="5">
    <source>
        <dbReference type="Proteomes" id="UP000317421"/>
    </source>
</evidence>
<dbReference type="OrthoDB" id="9800141at2"/>
<dbReference type="AlphaFoldDB" id="A0A5C6ABZ7"/>
<dbReference type="InterPro" id="IPR039447">
    <property type="entry name" value="UreH-like_TM_dom"/>
</dbReference>
<feature type="region of interest" description="Disordered" evidence="1">
    <location>
        <begin position="237"/>
        <end position="264"/>
    </location>
</feature>
<proteinExistence type="predicted"/>
<dbReference type="RefSeq" id="WP_146444493.1">
    <property type="nucleotide sequence ID" value="NZ_SJPR01000002.1"/>
</dbReference>
<reference evidence="4 5" key="1">
    <citation type="submission" date="2019-02" db="EMBL/GenBank/DDBJ databases">
        <title>Deep-cultivation of Planctomycetes and their phenomic and genomic characterization uncovers novel biology.</title>
        <authorList>
            <person name="Wiegand S."/>
            <person name="Jogler M."/>
            <person name="Boedeker C."/>
            <person name="Pinto D."/>
            <person name="Vollmers J."/>
            <person name="Rivas-Marin E."/>
            <person name="Kohn T."/>
            <person name="Peeters S.H."/>
            <person name="Heuer A."/>
            <person name="Rast P."/>
            <person name="Oberbeckmann S."/>
            <person name="Bunk B."/>
            <person name="Jeske O."/>
            <person name="Meyerdierks A."/>
            <person name="Storesund J.E."/>
            <person name="Kallscheuer N."/>
            <person name="Luecker S."/>
            <person name="Lage O.M."/>
            <person name="Pohl T."/>
            <person name="Merkel B.J."/>
            <person name="Hornburger P."/>
            <person name="Mueller R.-W."/>
            <person name="Bruemmer F."/>
            <person name="Labrenz M."/>
            <person name="Spormann A.M."/>
            <person name="Op Den Camp H."/>
            <person name="Overmann J."/>
            <person name="Amann R."/>
            <person name="Jetten M.S.M."/>
            <person name="Mascher T."/>
            <person name="Medema M.H."/>
            <person name="Devos D.P."/>
            <person name="Kaster A.-K."/>
            <person name="Ovreas L."/>
            <person name="Rohde M."/>
            <person name="Galperin M.Y."/>
            <person name="Jogler C."/>
        </authorList>
    </citation>
    <scope>NUCLEOTIDE SEQUENCE [LARGE SCALE GENOMIC DNA]</scope>
    <source>
        <strain evidence="4 5">Pla108</strain>
    </source>
</reference>
<evidence type="ECO:0000259" key="3">
    <source>
        <dbReference type="Pfam" id="PF13386"/>
    </source>
</evidence>
<dbReference type="Proteomes" id="UP000317421">
    <property type="component" value="Unassembled WGS sequence"/>
</dbReference>
<accession>A0A5C6ABZ7</accession>
<keyword evidence="2" id="KW-0472">Membrane</keyword>
<dbReference type="Pfam" id="PF13386">
    <property type="entry name" value="DsbD_2"/>
    <property type="match status" value="1"/>
</dbReference>
<keyword evidence="5" id="KW-1185">Reference proteome</keyword>
<protein>
    <recommendedName>
        <fullName evidence="3">Urease accessory protein UreH-like transmembrane domain-containing protein</fullName>
    </recommendedName>
</protein>
<dbReference type="EMBL" id="SJPR01000002">
    <property type="protein sequence ID" value="TWT97562.1"/>
    <property type="molecule type" value="Genomic_DNA"/>
</dbReference>
<feature type="transmembrane region" description="Helical" evidence="2">
    <location>
        <begin position="136"/>
        <end position="159"/>
    </location>
</feature>